<dbReference type="InterPro" id="IPR036197">
    <property type="entry name" value="NarG-like_sf"/>
</dbReference>
<evidence type="ECO:0000256" key="1">
    <source>
        <dbReference type="SAM" id="Phobius"/>
    </source>
</evidence>
<dbReference type="EMBL" id="PZKE01000002">
    <property type="protein sequence ID" value="PTE16155.1"/>
    <property type="molecule type" value="Genomic_DNA"/>
</dbReference>
<feature type="transmembrane region" description="Helical" evidence="1">
    <location>
        <begin position="301"/>
        <end position="322"/>
    </location>
</feature>
<keyword evidence="1" id="KW-0472">Membrane</keyword>
<keyword evidence="1" id="KW-1133">Transmembrane helix</keyword>
<proteinExistence type="predicted"/>
<feature type="transmembrane region" description="Helical" evidence="1">
    <location>
        <begin position="368"/>
        <end position="388"/>
    </location>
</feature>
<organism evidence="2 3">
    <name type="scientific">Fuscovulum blasticum DSM 2131</name>
    <dbReference type="NCBI Taxonomy" id="1188250"/>
    <lineage>
        <taxon>Bacteria</taxon>
        <taxon>Pseudomonadati</taxon>
        <taxon>Pseudomonadota</taxon>
        <taxon>Alphaproteobacteria</taxon>
        <taxon>Rhodobacterales</taxon>
        <taxon>Paracoccaceae</taxon>
        <taxon>Pseudogemmobacter</taxon>
    </lineage>
</organism>
<dbReference type="InterPro" id="IPR012830">
    <property type="entry name" value="Citrate_utilization_prot_B"/>
</dbReference>
<keyword evidence="1" id="KW-0812">Transmembrane</keyword>
<feature type="transmembrane region" description="Helical" evidence="1">
    <location>
        <begin position="153"/>
        <end position="171"/>
    </location>
</feature>
<name>A0A2T4JE15_FUSBL</name>
<feature type="transmembrane region" description="Helical" evidence="1">
    <location>
        <begin position="271"/>
        <end position="289"/>
    </location>
</feature>
<comment type="caution">
    <text evidence="2">The sequence shown here is derived from an EMBL/GenBank/DDBJ whole genome shotgun (WGS) entry which is preliminary data.</text>
</comment>
<dbReference type="NCBIfam" id="TIGR02484">
    <property type="entry name" value="CitB"/>
    <property type="match status" value="1"/>
</dbReference>
<sequence>MCGQILGPGYLSGIGLTIAGVFGRIAGREAAALAGPAVLTAQRPALADRIAPSAPPPEDPLANARRTMNLCNTCGFCSGLCDVFPAAQLRQGLRDGDLRHLAHLCHDCRSCHADCQYTLPHELAINVPAALAEVRAQDYAGPLPRQAAGPRSAVWLFLFCLFAPVLGTLLLVPPQVLFAPQAGAGAFYRVIPHPVMAAGAALAFAGAGMVLAVRVWRHWRRSGGPATRHSPATLFRALTDAATLRNLGHGAPGCEDRQGRVSPIRRRAHHLAAYGFGLTFLATLAGAWLHSRGQVAPYPVGSLPVLLGAIGGLAMLAGLALLERRSRSADQAPASARMLAEDRFARAQLAVVAGSGLLLLALRETPVMGLMLALHLGSVLGFALLLPFGKLSHGGWRFAALLRHAGERAARRPRPGQADKSDAPGE</sequence>
<evidence type="ECO:0000313" key="2">
    <source>
        <dbReference type="EMBL" id="PTE16155.1"/>
    </source>
</evidence>
<dbReference type="Proteomes" id="UP000241362">
    <property type="component" value="Unassembled WGS sequence"/>
</dbReference>
<dbReference type="SUPFAM" id="SSF103501">
    <property type="entry name" value="Respiratory nitrate reductase 1 gamma chain"/>
    <property type="match status" value="1"/>
</dbReference>
<protein>
    <submittedName>
        <fullName evidence="2">Signal transduction protein</fullName>
    </submittedName>
</protein>
<feature type="transmembrane region" description="Helical" evidence="1">
    <location>
        <begin position="191"/>
        <end position="213"/>
    </location>
</feature>
<gene>
    <name evidence="2" type="ORF">C5F44_02325</name>
</gene>
<accession>A0A2T4JE15</accession>
<feature type="transmembrane region" description="Helical" evidence="1">
    <location>
        <begin position="343"/>
        <end position="362"/>
    </location>
</feature>
<keyword evidence="3" id="KW-1185">Reference proteome</keyword>
<dbReference type="AlphaFoldDB" id="A0A2T4JE15"/>
<evidence type="ECO:0000313" key="3">
    <source>
        <dbReference type="Proteomes" id="UP000241362"/>
    </source>
</evidence>
<reference evidence="2 3" key="1">
    <citation type="submission" date="2018-03" db="EMBL/GenBank/DDBJ databases">
        <title>Rhodobacter blasticus.</title>
        <authorList>
            <person name="Meyer T.E."/>
            <person name="Miller S."/>
            <person name="Lodha T."/>
            <person name="Gandham S."/>
            <person name="Chintalapati S."/>
            <person name="Chintalapati V.R."/>
        </authorList>
    </citation>
    <scope>NUCLEOTIDE SEQUENCE [LARGE SCALE GENOMIC DNA]</scope>
    <source>
        <strain evidence="2 3">DSM 2131</strain>
    </source>
</reference>